<sequence>MNPLLALSIALRLAGTGYSVALLYRSGDRRFAFLTVMVGLMASRQLWTAQTAGGTGLEELPGLVVSVLAVATVHYLARYVAEESRIKTELEETNDRLRSFRKAVEHAGHAIFLTDTEGTIEYANPAVEDVTGYEPDEVVGTNPRLWKSGEHEEAFYEDLWTTITAGEVWDGEIINRRKNGDLCWVDMTIAPITDADGDVEQFVAVDTDVTDRKERELRIREQKTRLELLNTTNEVIRDVNRELVQADSKAEVEAAACEQFAAADPYESAWIATRNVVNDAVRAQTSTGVDDDTLEAVIAAINDADRETAVDRALETDATQVVAGTDEGGDRYAAVDAAATVAVPLSYRGARYGALVVHASDPGAADAVDVDVLDELGETVAYAINAAESKRLLVTDRVTALTFRLTAGDDPLVALADDLECELALERLSSSGDGDLVAYVTVCETAADDVLEYAAESDGVDDAQAVCDRDDECLFRFVVTGSSIVATLAEHGAVVRSLSADGGEGRLTAELSETADVRSVVEAVSGSHPGASLVGQRERERTAETRGEFRTTLEERFTDRQREAIQRAHFGGFFAWPRESSGEDLAEQMDVSQSTFLQHLRAGQRKVFEEIFDADEATDVDRRRGVAASAD</sequence>
<feature type="domain" description="PAC" evidence="4">
    <location>
        <begin position="167"/>
        <end position="221"/>
    </location>
</feature>
<protein>
    <submittedName>
        <fullName evidence="5">Bacterio-opsin activator domain-containing protein</fullName>
    </submittedName>
</protein>
<keyword evidence="2" id="KW-0804">Transcription</keyword>
<organism evidence="5 6">
    <name type="scientific">Natribaculum luteum</name>
    <dbReference type="NCBI Taxonomy" id="1586232"/>
    <lineage>
        <taxon>Archaea</taxon>
        <taxon>Methanobacteriati</taxon>
        <taxon>Methanobacteriota</taxon>
        <taxon>Stenosarchaea group</taxon>
        <taxon>Halobacteria</taxon>
        <taxon>Halobacteriales</taxon>
        <taxon>Natrialbaceae</taxon>
        <taxon>Natribaculum</taxon>
    </lineage>
</organism>
<evidence type="ECO:0000256" key="2">
    <source>
        <dbReference type="ARBA" id="ARBA00023163"/>
    </source>
</evidence>
<evidence type="ECO:0000313" key="6">
    <source>
        <dbReference type="Proteomes" id="UP001595821"/>
    </source>
</evidence>
<dbReference type="GeneID" id="71854842"/>
<gene>
    <name evidence="5" type="ORF">ACFOZ7_05140</name>
</gene>
<dbReference type="PANTHER" id="PTHR34236:SF1">
    <property type="entry name" value="DIMETHYL SULFOXIDE REDUCTASE TRANSCRIPTIONAL ACTIVATOR"/>
    <property type="match status" value="1"/>
</dbReference>
<evidence type="ECO:0000259" key="3">
    <source>
        <dbReference type="PROSITE" id="PS50112"/>
    </source>
</evidence>
<dbReference type="PROSITE" id="PS50112">
    <property type="entry name" value="PAS"/>
    <property type="match status" value="1"/>
</dbReference>
<dbReference type="PANTHER" id="PTHR34236">
    <property type="entry name" value="DIMETHYL SULFOXIDE REDUCTASE TRANSCRIPTIONAL ACTIVATOR"/>
    <property type="match status" value="1"/>
</dbReference>
<comment type="caution">
    <text evidence="5">The sequence shown here is derived from an EMBL/GenBank/DDBJ whole genome shotgun (WGS) entry which is preliminary data.</text>
</comment>
<dbReference type="InterPro" id="IPR001610">
    <property type="entry name" value="PAC"/>
</dbReference>
<dbReference type="SMART" id="SM00086">
    <property type="entry name" value="PAC"/>
    <property type="match status" value="1"/>
</dbReference>
<dbReference type="InterPro" id="IPR031803">
    <property type="entry name" value="BAT_GAF/HTH-assoc"/>
</dbReference>
<keyword evidence="1" id="KW-0805">Transcription regulation</keyword>
<dbReference type="RefSeq" id="WP_246967242.1">
    <property type="nucleotide sequence ID" value="NZ_CP095397.1"/>
</dbReference>
<dbReference type="InterPro" id="IPR000700">
    <property type="entry name" value="PAS-assoc_C"/>
</dbReference>
<dbReference type="Pfam" id="PF04967">
    <property type="entry name" value="HTH_10"/>
    <property type="match status" value="1"/>
</dbReference>
<dbReference type="Gene3D" id="3.30.450.20">
    <property type="entry name" value="PAS domain"/>
    <property type="match status" value="1"/>
</dbReference>
<dbReference type="SMART" id="SM00091">
    <property type="entry name" value="PAS"/>
    <property type="match status" value="1"/>
</dbReference>
<dbReference type="Pfam" id="PF15915">
    <property type="entry name" value="BAT"/>
    <property type="match status" value="1"/>
</dbReference>
<dbReference type="EMBL" id="JBHSDJ010000013">
    <property type="protein sequence ID" value="MFC4246379.1"/>
    <property type="molecule type" value="Genomic_DNA"/>
</dbReference>
<dbReference type="Pfam" id="PF13426">
    <property type="entry name" value="PAS_9"/>
    <property type="match status" value="1"/>
</dbReference>
<feature type="domain" description="PAS" evidence="3">
    <location>
        <begin position="96"/>
        <end position="142"/>
    </location>
</feature>
<dbReference type="Proteomes" id="UP001595821">
    <property type="component" value="Unassembled WGS sequence"/>
</dbReference>
<dbReference type="InterPro" id="IPR035965">
    <property type="entry name" value="PAS-like_dom_sf"/>
</dbReference>
<accession>A0ABD5NWA0</accession>
<proteinExistence type="predicted"/>
<dbReference type="Gene3D" id="3.30.450.40">
    <property type="match status" value="1"/>
</dbReference>
<dbReference type="PROSITE" id="PS50113">
    <property type="entry name" value="PAC"/>
    <property type="match status" value="1"/>
</dbReference>
<evidence type="ECO:0000313" key="5">
    <source>
        <dbReference type="EMBL" id="MFC4246379.1"/>
    </source>
</evidence>
<dbReference type="InterPro" id="IPR007050">
    <property type="entry name" value="HTH_bacterioopsin"/>
</dbReference>
<evidence type="ECO:0000256" key="1">
    <source>
        <dbReference type="ARBA" id="ARBA00023015"/>
    </source>
</evidence>
<dbReference type="InterPro" id="IPR029016">
    <property type="entry name" value="GAF-like_dom_sf"/>
</dbReference>
<dbReference type="NCBIfam" id="TIGR00229">
    <property type="entry name" value="sensory_box"/>
    <property type="match status" value="1"/>
</dbReference>
<reference evidence="5 6" key="1">
    <citation type="journal article" date="2014" name="Int. J. Syst. Evol. Microbiol.">
        <title>Complete genome sequence of Corynebacterium casei LMG S-19264T (=DSM 44701T), isolated from a smear-ripened cheese.</title>
        <authorList>
            <consortium name="US DOE Joint Genome Institute (JGI-PGF)"/>
            <person name="Walter F."/>
            <person name="Albersmeier A."/>
            <person name="Kalinowski J."/>
            <person name="Ruckert C."/>
        </authorList>
    </citation>
    <scope>NUCLEOTIDE SEQUENCE [LARGE SCALE GENOMIC DNA]</scope>
    <source>
        <strain evidence="5 6">IBRC-M 10912</strain>
    </source>
</reference>
<dbReference type="SUPFAM" id="SSF55781">
    <property type="entry name" value="GAF domain-like"/>
    <property type="match status" value="1"/>
</dbReference>
<evidence type="ECO:0000259" key="4">
    <source>
        <dbReference type="PROSITE" id="PS50113"/>
    </source>
</evidence>
<dbReference type="CDD" id="cd00130">
    <property type="entry name" value="PAS"/>
    <property type="match status" value="1"/>
</dbReference>
<dbReference type="AlphaFoldDB" id="A0ABD5NWA0"/>
<name>A0ABD5NWA0_9EURY</name>
<dbReference type="InterPro" id="IPR000014">
    <property type="entry name" value="PAS"/>
</dbReference>
<dbReference type="SUPFAM" id="SSF55785">
    <property type="entry name" value="PYP-like sensor domain (PAS domain)"/>
    <property type="match status" value="1"/>
</dbReference>